<dbReference type="Proteomes" id="UP001151760">
    <property type="component" value="Unassembled WGS sequence"/>
</dbReference>
<feature type="compositionally biased region" description="Acidic residues" evidence="1">
    <location>
        <begin position="114"/>
        <end position="124"/>
    </location>
</feature>
<reference evidence="2" key="2">
    <citation type="submission" date="2022-01" db="EMBL/GenBank/DDBJ databases">
        <authorList>
            <person name="Yamashiro T."/>
            <person name="Shiraishi A."/>
            <person name="Satake H."/>
            <person name="Nakayama K."/>
        </authorList>
    </citation>
    <scope>NUCLEOTIDE SEQUENCE</scope>
</reference>
<sequence>MSSSTVTYMSVYTDSEPWRFQWVSDDELEAPDVAPQSPGQAPPSLDYVPGPEHPPSPDYVPGPEEPEQAPLSSDYVPEPEYPEYLAPSDAEAPMEDQPLPDDASPTALSPGYEASEDDDKDEEEHPALADSSDVPVDDHVPSAEDTEAFETDESAPTHVPSSRRRTARMSVRPHTPMSATAEALITEYASAHTPPPSPLSPLSSLLPYIPSPPLPLPSPPTTSPTYAEAPLGYRVARIRDDTPEADMPLQKRARFTAPASGFEVRESSAVTVDNRYWMLLLWMTPLDVLCLERLSMG</sequence>
<feature type="compositionally biased region" description="Acidic residues" evidence="1">
    <location>
        <begin position="144"/>
        <end position="153"/>
    </location>
</feature>
<comment type="caution">
    <text evidence="2">The sequence shown here is derived from an EMBL/GenBank/DDBJ whole genome shotgun (WGS) entry which is preliminary data.</text>
</comment>
<evidence type="ECO:0000313" key="3">
    <source>
        <dbReference type="Proteomes" id="UP001151760"/>
    </source>
</evidence>
<gene>
    <name evidence="2" type="ORF">Tco_0804766</name>
</gene>
<feature type="compositionally biased region" description="Pro residues" evidence="1">
    <location>
        <begin position="51"/>
        <end position="60"/>
    </location>
</feature>
<organism evidence="2 3">
    <name type="scientific">Tanacetum coccineum</name>
    <dbReference type="NCBI Taxonomy" id="301880"/>
    <lineage>
        <taxon>Eukaryota</taxon>
        <taxon>Viridiplantae</taxon>
        <taxon>Streptophyta</taxon>
        <taxon>Embryophyta</taxon>
        <taxon>Tracheophyta</taxon>
        <taxon>Spermatophyta</taxon>
        <taxon>Magnoliopsida</taxon>
        <taxon>eudicotyledons</taxon>
        <taxon>Gunneridae</taxon>
        <taxon>Pentapetalae</taxon>
        <taxon>asterids</taxon>
        <taxon>campanulids</taxon>
        <taxon>Asterales</taxon>
        <taxon>Asteraceae</taxon>
        <taxon>Asteroideae</taxon>
        <taxon>Anthemideae</taxon>
        <taxon>Anthemidinae</taxon>
        <taxon>Tanacetum</taxon>
    </lineage>
</organism>
<accession>A0ABQ5A6Z1</accession>
<feature type="region of interest" description="Disordered" evidence="1">
    <location>
        <begin position="24"/>
        <end position="175"/>
    </location>
</feature>
<proteinExistence type="predicted"/>
<dbReference type="EMBL" id="BQNB010011991">
    <property type="protein sequence ID" value="GJS97798.1"/>
    <property type="molecule type" value="Genomic_DNA"/>
</dbReference>
<evidence type="ECO:0000313" key="2">
    <source>
        <dbReference type="EMBL" id="GJS97798.1"/>
    </source>
</evidence>
<reference evidence="2" key="1">
    <citation type="journal article" date="2022" name="Int. J. Mol. Sci.">
        <title>Draft Genome of Tanacetum Coccineum: Genomic Comparison of Closely Related Tanacetum-Family Plants.</title>
        <authorList>
            <person name="Yamashiro T."/>
            <person name="Shiraishi A."/>
            <person name="Nakayama K."/>
            <person name="Satake H."/>
        </authorList>
    </citation>
    <scope>NUCLEOTIDE SEQUENCE</scope>
</reference>
<name>A0ABQ5A6Z1_9ASTR</name>
<dbReference type="PRINTS" id="PR01217">
    <property type="entry name" value="PRICHEXTENSN"/>
</dbReference>
<evidence type="ECO:0000256" key="1">
    <source>
        <dbReference type="SAM" id="MobiDB-lite"/>
    </source>
</evidence>
<feature type="non-terminal residue" evidence="2">
    <location>
        <position position="297"/>
    </location>
</feature>
<protein>
    <submittedName>
        <fullName evidence="2">Uncharacterized protein</fullName>
    </submittedName>
</protein>
<keyword evidence="3" id="KW-1185">Reference proteome</keyword>